<evidence type="ECO:0000313" key="2">
    <source>
        <dbReference type="Proteomes" id="UP001205063"/>
    </source>
</evidence>
<dbReference type="RefSeq" id="WP_256135550.1">
    <property type="nucleotide sequence ID" value="NZ_JANGAB010000002.1"/>
</dbReference>
<comment type="caution">
    <text evidence="1">The sequence shown here is derived from an EMBL/GenBank/DDBJ whole genome shotgun (WGS) entry which is preliminary data.</text>
</comment>
<dbReference type="EMBL" id="JANGAB010000002">
    <property type="protein sequence ID" value="MCQ4948779.1"/>
    <property type="molecule type" value="Genomic_DNA"/>
</dbReference>
<accession>A0AAW5KCS4</accession>
<organism evidence="1 2">
    <name type="scientific">Bittarella massiliensis</name>
    <name type="common">ex Durand et al. 2017</name>
    <dbReference type="NCBI Taxonomy" id="1720313"/>
    <lineage>
        <taxon>Bacteria</taxon>
        <taxon>Bacillati</taxon>
        <taxon>Bacillota</taxon>
        <taxon>Clostridia</taxon>
        <taxon>Eubacteriales</taxon>
        <taxon>Oscillospiraceae</taxon>
        <taxon>Bittarella (ex Durand et al. 2017)</taxon>
    </lineage>
</organism>
<evidence type="ECO:0000313" key="1">
    <source>
        <dbReference type="EMBL" id="MCQ4948779.1"/>
    </source>
</evidence>
<dbReference type="CDD" id="cd10451">
    <property type="entry name" value="GIY-YIG_LuxR_like"/>
    <property type="match status" value="1"/>
</dbReference>
<name>A0AAW5KCS4_9FIRM</name>
<dbReference type="Proteomes" id="UP001205063">
    <property type="component" value="Unassembled WGS sequence"/>
</dbReference>
<gene>
    <name evidence="1" type="ORF">NE646_03710</name>
</gene>
<reference evidence="1" key="1">
    <citation type="submission" date="2022-06" db="EMBL/GenBank/DDBJ databases">
        <title>Isolation of gut microbiota from human fecal samples.</title>
        <authorList>
            <person name="Pamer E.G."/>
            <person name="Barat B."/>
            <person name="Waligurski E."/>
            <person name="Medina S."/>
            <person name="Paddock L."/>
            <person name="Mostad J."/>
        </authorList>
    </citation>
    <scope>NUCLEOTIDE SEQUENCE</scope>
    <source>
        <strain evidence="1">DFI.7.96</strain>
    </source>
</reference>
<sequence length="114" mass="13535">MEKERKRELIRGYKERPLRGLVYAIENQKRGRRLILAETDPQGARNRFAFFQMTGDCPRSELAADWRADGPQAFALVELEEIEKKPEQEPEAFREDLKALGELWRERERPETLY</sequence>
<dbReference type="AlphaFoldDB" id="A0AAW5KCS4"/>
<protein>
    <submittedName>
        <fullName evidence="1">GIY-YIG nuclease family protein</fullName>
    </submittedName>
</protein>
<proteinExistence type="predicted"/>